<dbReference type="EMBL" id="BMAT01000704">
    <property type="protein sequence ID" value="GFR71553.1"/>
    <property type="molecule type" value="Genomic_DNA"/>
</dbReference>
<accession>A0AAV4FFT3</accession>
<proteinExistence type="predicted"/>
<protein>
    <submittedName>
        <fullName evidence="2">Uncharacterized protein</fullName>
    </submittedName>
</protein>
<evidence type="ECO:0000313" key="3">
    <source>
        <dbReference type="Proteomes" id="UP000762676"/>
    </source>
</evidence>
<reference evidence="2 3" key="1">
    <citation type="journal article" date="2021" name="Elife">
        <title>Chloroplast acquisition without the gene transfer in kleptoplastic sea slugs, Plakobranchus ocellatus.</title>
        <authorList>
            <person name="Maeda T."/>
            <person name="Takahashi S."/>
            <person name="Yoshida T."/>
            <person name="Shimamura S."/>
            <person name="Takaki Y."/>
            <person name="Nagai Y."/>
            <person name="Toyoda A."/>
            <person name="Suzuki Y."/>
            <person name="Arimoto A."/>
            <person name="Ishii H."/>
            <person name="Satoh N."/>
            <person name="Nishiyama T."/>
            <person name="Hasebe M."/>
            <person name="Maruyama T."/>
            <person name="Minagawa J."/>
            <person name="Obokata J."/>
            <person name="Shigenobu S."/>
        </authorList>
    </citation>
    <scope>NUCLEOTIDE SEQUENCE [LARGE SCALE GENOMIC DNA]</scope>
</reference>
<gene>
    <name evidence="2" type="ORF">ElyMa_000355700</name>
</gene>
<feature type="region of interest" description="Disordered" evidence="1">
    <location>
        <begin position="25"/>
        <end position="72"/>
    </location>
</feature>
<feature type="compositionally biased region" description="Polar residues" evidence="1">
    <location>
        <begin position="27"/>
        <end position="43"/>
    </location>
</feature>
<keyword evidence="3" id="KW-1185">Reference proteome</keyword>
<comment type="caution">
    <text evidence="2">The sequence shown here is derived from an EMBL/GenBank/DDBJ whole genome shotgun (WGS) entry which is preliminary data.</text>
</comment>
<sequence>EDGTPYFPPVTQSVVNDSIAAVRDDQMTSTPHTVSYSPSNSEGRLSIGTDDANVPHSVQFSPTAVRHSLRNREVRGSIPDRVKPRSLKLALAADPPSVWPYEFSVKSGRPGVRIM</sequence>
<feature type="non-terminal residue" evidence="2">
    <location>
        <position position="1"/>
    </location>
</feature>
<evidence type="ECO:0000313" key="2">
    <source>
        <dbReference type="EMBL" id="GFR71553.1"/>
    </source>
</evidence>
<name>A0AAV4FFT3_9GAST</name>
<dbReference type="AlphaFoldDB" id="A0AAV4FFT3"/>
<dbReference type="Proteomes" id="UP000762676">
    <property type="component" value="Unassembled WGS sequence"/>
</dbReference>
<organism evidence="2 3">
    <name type="scientific">Elysia marginata</name>
    <dbReference type="NCBI Taxonomy" id="1093978"/>
    <lineage>
        <taxon>Eukaryota</taxon>
        <taxon>Metazoa</taxon>
        <taxon>Spiralia</taxon>
        <taxon>Lophotrochozoa</taxon>
        <taxon>Mollusca</taxon>
        <taxon>Gastropoda</taxon>
        <taxon>Heterobranchia</taxon>
        <taxon>Euthyneura</taxon>
        <taxon>Panpulmonata</taxon>
        <taxon>Sacoglossa</taxon>
        <taxon>Placobranchoidea</taxon>
        <taxon>Plakobranchidae</taxon>
        <taxon>Elysia</taxon>
    </lineage>
</organism>
<evidence type="ECO:0000256" key="1">
    <source>
        <dbReference type="SAM" id="MobiDB-lite"/>
    </source>
</evidence>